<sequence>MDIQEILAPALMFQWKTLTLFVKKKKNVAKTYSIYPFPIQKVWRLIHETSTHMHLCIRIKKEMQTTYHHYFYATKGSNYIFPMY</sequence>
<proteinExistence type="predicted"/>
<reference evidence="1" key="1">
    <citation type="submission" date="2018-02" db="EMBL/GenBank/DDBJ databases">
        <title>Rhizophora mucronata_Transcriptome.</title>
        <authorList>
            <person name="Meera S.P."/>
            <person name="Sreeshan A."/>
            <person name="Augustine A."/>
        </authorList>
    </citation>
    <scope>NUCLEOTIDE SEQUENCE</scope>
    <source>
        <tissue evidence="1">Leaf</tissue>
    </source>
</reference>
<dbReference type="EMBL" id="GGEC01001448">
    <property type="protein sequence ID" value="MBW81931.1"/>
    <property type="molecule type" value="Transcribed_RNA"/>
</dbReference>
<dbReference type="AlphaFoldDB" id="A0A2P2IL64"/>
<organism evidence="1">
    <name type="scientific">Rhizophora mucronata</name>
    <name type="common">Asiatic mangrove</name>
    <dbReference type="NCBI Taxonomy" id="61149"/>
    <lineage>
        <taxon>Eukaryota</taxon>
        <taxon>Viridiplantae</taxon>
        <taxon>Streptophyta</taxon>
        <taxon>Embryophyta</taxon>
        <taxon>Tracheophyta</taxon>
        <taxon>Spermatophyta</taxon>
        <taxon>Magnoliopsida</taxon>
        <taxon>eudicotyledons</taxon>
        <taxon>Gunneridae</taxon>
        <taxon>Pentapetalae</taxon>
        <taxon>rosids</taxon>
        <taxon>fabids</taxon>
        <taxon>Malpighiales</taxon>
        <taxon>Rhizophoraceae</taxon>
        <taxon>Rhizophora</taxon>
    </lineage>
</organism>
<accession>A0A2P2IL64</accession>
<protein>
    <submittedName>
        <fullName evidence="1">Uncharacterized protein</fullName>
    </submittedName>
</protein>
<evidence type="ECO:0000313" key="1">
    <source>
        <dbReference type="EMBL" id="MBW81931.1"/>
    </source>
</evidence>
<name>A0A2P2IL64_RHIMU</name>